<accession>A0AAD7M0V4</accession>
<sequence length="117" mass="13373">MKMSSMVPKSQSTVITNKDGATEEEYYYCHCEGERDDQRTVIPVTRHLSIKPTHSSEILNKEVVLRRIRQRRRVNTVRAALKSFLRAPTPSSTNITTDNEVSVVHDIKWVDDAFAAL</sequence>
<dbReference type="PANTHER" id="PTHR35324:SF4">
    <property type="entry name" value="EXPRESSED PROTEIN"/>
    <property type="match status" value="1"/>
</dbReference>
<organism evidence="1 2">
    <name type="scientific">Quillaja saponaria</name>
    <name type="common">Soap bark tree</name>
    <dbReference type="NCBI Taxonomy" id="32244"/>
    <lineage>
        <taxon>Eukaryota</taxon>
        <taxon>Viridiplantae</taxon>
        <taxon>Streptophyta</taxon>
        <taxon>Embryophyta</taxon>
        <taxon>Tracheophyta</taxon>
        <taxon>Spermatophyta</taxon>
        <taxon>Magnoliopsida</taxon>
        <taxon>eudicotyledons</taxon>
        <taxon>Gunneridae</taxon>
        <taxon>Pentapetalae</taxon>
        <taxon>rosids</taxon>
        <taxon>fabids</taxon>
        <taxon>Fabales</taxon>
        <taxon>Quillajaceae</taxon>
        <taxon>Quillaja</taxon>
    </lineage>
</organism>
<gene>
    <name evidence="1" type="ORF">O6P43_016117</name>
</gene>
<dbReference type="Proteomes" id="UP001163823">
    <property type="component" value="Chromosome 6"/>
</dbReference>
<protein>
    <submittedName>
        <fullName evidence="1">Histone-lysine N-methyltransferase</fullName>
    </submittedName>
</protein>
<name>A0AAD7M0V4_QUISA</name>
<comment type="caution">
    <text evidence="1">The sequence shown here is derived from an EMBL/GenBank/DDBJ whole genome shotgun (WGS) entry which is preliminary data.</text>
</comment>
<dbReference type="KEGG" id="qsa:O6P43_016117"/>
<evidence type="ECO:0000313" key="2">
    <source>
        <dbReference type="Proteomes" id="UP001163823"/>
    </source>
</evidence>
<dbReference type="EMBL" id="JARAOO010000006">
    <property type="protein sequence ID" value="KAJ7966685.1"/>
    <property type="molecule type" value="Genomic_DNA"/>
</dbReference>
<evidence type="ECO:0000313" key="1">
    <source>
        <dbReference type="EMBL" id="KAJ7966685.1"/>
    </source>
</evidence>
<reference evidence="1" key="1">
    <citation type="journal article" date="2023" name="Science">
        <title>Elucidation of the pathway for biosynthesis of saponin adjuvants from the soapbark tree.</title>
        <authorList>
            <person name="Reed J."/>
            <person name="Orme A."/>
            <person name="El-Demerdash A."/>
            <person name="Owen C."/>
            <person name="Martin L.B.B."/>
            <person name="Misra R.C."/>
            <person name="Kikuchi S."/>
            <person name="Rejzek M."/>
            <person name="Martin A.C."/>
            <person name="Harkess A."/>
            <person name="Leebens-Mack J."/>
            <person name="Louveau T."/>
            <person name="Stephenson M.J."/>
            <person name="Osbourn A."/>
        </authorList>
    </citation>
    <scope>NUCLEOTIDE SEQUENCE</scope>
    <source>
        <strain evidence="1">S10</strain>
    </source>
</reference>
<proteinExistence type="predicted"/>
<keyword evidence="2" id="KW-1185">Reference proteome</keyword>
<dbReference type="AlphaFoldDB" id="A0AAD7M0V4"/>
<dbReference type="PANTHER" id="PTHR35324">
    <property type="entry name" value="BNAA08G03750D PROTEIN"/>
    <property type="match status" value="1"/>
</dbReference>